<protein>
    <recommendedName>
        <fullName evidence="4">3-hydroxybutyryl-CoA dehydrogenase</fullName>
    </recommendedName>
</protein>
<dbReference type="SUPFAM" id="SSF51735">
    <property type="entry name" value="NAD(P)-binding Rossmann-fold domains"/>
    <property type="match status" value="1"/>
</dbReference>
<evidence type="ECO:0000259" key="6">
    <source>
        <dbReference type="Pfam" id="PF02737"/>
    </source>
</evidence>
<dbReference type="EMBL" id="PXYT01000034">
    <property type="protein sequence ID" value="PSR26604.1"/>
    <property type="molecule type" value="Genomic_DNA"/>
</dbReference>
<comment type="similarity">
    <text evidence="2">Belongs to the 3-hydroxyacyl-CoA dehydrogenase family.</text>
</comment>
<dbReference type="Gene3D" id="1.10.1040.10">
    <property type="entry name" value="N-(1-d-carboxylethyl)-l-norvaline Dehydrogenase, domain 2"/>
    <property type="match status" value="2"/>
</dbReference>
<dbReference type="Pfam" id="PF00725">
    <property type="entry name" value="3HCDH"/>
    <property type="match status" value="2"/>
</dbReference>
<dbReference type="GO" id="GO:0070403">
    <property type="term" value="F:NAD+ binding"/>
    <property type="evidence" value="ECO:0007669"/>
    <property type="project" value="InterPro"/>
</dbReference>
<dbReference type="PANTHER" id="PTHR48075">
    <property type="entry name" value="3-HYDROXYACYL-COA DEHYDROGENASE FAMILY PROTEIN"/>
    <property type="match status" value="1"/>
</dbReference>
<dbReference type="Gene3D" id="3.40.50.720">
    <property type="entry name" value="NAD(P)-binding Rossmann-like Domain"/>
    <property type="match status" value="1"/>
</dbReference>
<organism evidence="7 8">
    <name type="scientific">Sulfobacillus benefaciens</name>
    <dbReference type="NCBI Taxonomy" id="453960"/>
    <lineage>
        <taxon>Bacteria</taxon>
        <taxon>Bacillati</taxon>
        <taxon>Bacillota</taxon>
        <taxon>Clostridia</taxon>
        <taxon>Eubacteriales</taxon>
        <taxon>Clostridiales Family XVII. Incertae Sedis</taxon>
        <taxon>Sulfobacillus</taxon>
    </lineage>
</organism>
<evidence type="ECO:0000256" key="4">
    <source>
        <dbReference type="ARBA" id="ARBA00067747"/>
    </source>
</evidence>
<feature type="domain" description="3-hydroxyacyl-CoA dehydrogenase C-terminal" evidence="5">
    <location>
        <begin position="305"/>
        <end position="395"/>
    </location>
</feature>
<feature type="domain" description="3-hydroxyacyl-CoA dehydrogenase NAD binding" evidence="6">
    <location>
        <begin position="5"/>
        <end position="184"/>
    </location>
</feature>
<evidence type="ECO:0000313" key="8">
    <source>
        <dbReference type="Proteomes" id="UP000242699"/>
    </source>
</evidence>
<dbReference type="GO" id="GO:0006631">
    <property type="term" value="P:fatty acid metabolic process"/>
    <property type="evidence" value="ECO:0007669"/>
    <property type="project" value="InterPro"/>
</dbReference>
<dbReference type="InterPro" id="IPR006176">
    <property type="entry name" value="3-OHacyl-CoA_DH_NAD-bd"/>
</dbReference>
<name>A0A2T2WWJ0_9FIRM</name>
<evidence type="ECO:0000256" key="2">
    <source>
        <dbReference type="ARBA" id="ARBA00009463"/>
    </source>
</evidence>
<dbReference type="Proteomes" id="UP000242699">
    <property type="component" value="Unassembled WGS sequence"/>
</dbReference>
<dbReference type="AlphaFoldDB" id="A0A2T2WWJ0"/>
<dbReference type="InterPro" id="IPR006108">
    <property type="entry name" value="3HC_DH_C"/>
</dbReference>
<evidence type="ECO:0000256" key="3">
    <source>
        <dbReference type="ARBA" id="ARBA00023002"/>
    </source>
</evidence>
<proteinExistence type="inferred from homology"/>
<keyword evidence="3" id="KW-0560">Oxidoreductase</keyword>
<comment type="caution">
    <text evidence="7">The sequence shown here is derived from an EMBL/GenBank/DDBJ whole genome shotgun (WGS) entry which is preliminary data.</text>
</comment>
<accession>A0A2T2WWJ0</accession>
<dbReference type="SUPFAM" id="SSF48179">
    <property type="entry name" value="6-phosphogluconate dehydrogenase C-terminal domain-like"/>
    <property type="match status" value="2"/>
</dbReference>
<dbReference type="Pfam" id="PF02737">
    <property type="entry name" value="3HCDH_N"/>
    <property type="match status" value="1"/>
</dbReference>
<evidence type="ECO:0000259" key="5">
    <source>
        <dbReference type="Pfam" id="PF00725"/>
    </source>
</evidence>
<dbReference type="InterPro" id="IPR036291">
    <property type="entry name" value="NAD(P)-bd_dom_sf"/>
</dbReference>
<feature type="domain" description="3-hydroxyacyl-CoA dehydrogenase C-terminal" evidence="5">
    <location>
        <begin position="186"/>
        <end position="281"/>
    </location>
</feature>
<evidence type="ECO:0000256" key="1">
    <source>
        <dbReference type="ARBA" id="ARBA00005086"/>
    </source>
</evidence>
<evidence type="ECO:0000313" key="7">
    <source>
        <dbReference type="EMBL" id="PSR26604.1"/>
    </source>
</evidence>
<sequence length="399" mass="43990">MYVKKVAVVGAGTMGADIAYNFAMANIPVVLRDVDSKILSKAQEHIWDLIQGRVAKGRLGSADAEKRFGQIQFSTQDDDLRDTSLAIEAVPESLQLKQQVFRELDRLLPPLAILASNTSALSISEMANATTRPERVAGMHFFYPAHTMKLVEIISGDETDQEVVTTLVRLSEELRKIPVVVQECPGFVVNRILMASLAEALRFKSEKHLNPQDIDAVVSGRKLAPMGLFTLVDALGLDIAWDVAQILKRAYGDRFDPGTELGELVRQHHLGVKTGQGFYSYQSASQVKPPGPVSMSAEQQEELIDRFTLSLFMEASRLVEEGRASERSVDIAMRAGAGLPMGPFAAADKIGLDVVYNKLKEMSHRFGERFTPPSSLAQMVGRGQLGEKTGRGYFYYKKI</sequence>
<reference evidence="7 8" key="1">
    <citation type="journal article" date="2014" name="BMC Genomics">
        <title>Comparison of environmental and isolate Sulfobacillus genomes reveals diverse carbon, sulfur, nitrogen, and hydrogen metabolisms.</title>
        <authorList>
            <person name="Justice N.B."/>
            <person name="Norman A."/>
            <person name="Brown C.T."/>
            <person name="Singh A."/>
            <person name="Thomas B.C."/>
            <person name="Banfield J.F."/>
        </authorList>
    </citation>
    <scope>NUCLEOTIDE SEQUENCE [LARGE SCALE GENOMIC DNA]</scope>
    <source>
        <strain evidence="7">AMDSBA1</strain>
    </source>
</reference>
<dbReference type="InterPro" id="IPR008927">
    <property type="entry name" value="6-PGluconate_DH-like_C_sf"/>
</dbReference>
<dbReference type="FunFam" id="3.40.50.720:FF:000009">
    <property type="entry name" value="Fatty oxidation complex, alpha subunit"/>
    <property type="match status" value="1"/>
</dbReference>
<comment type="pathway">
    <text evidence="1">Lipid metabolism; butanoate metabolism.</text>
</comment>
<dbReference type="InterPro" id="IPR013328">
    <property type="entry name" value="6PGD_dom2"/>
</dbReference>
<gene>
    <name evidence="7" type="ORF">C7B43_13350</name>
</gene>
<dbReference type="GO" id="GO:0016616">
    <property type="term" value="F:oxidoreductase activity, acting on the CH-OH group of donors, NAD or NADP as acceptor"/>
    <property type="evidence" value="ECO:0007669"/>
    <property type="project" value="InterPro"/>
</dbReference>
<dbReference type="PANTHER" id="PTHR48075:SF5">
    <property type="entry name" value="3-HYDROXYBUTYRYL-COA DEHYDROGENASE"/>
    <property type="match status" value="1"/>
</dbReference>